<reference evidence="1 2" key="1">
    <citation type="journal article" date="2011" name="Arch. Virol.">
        <title>The complete genome sequence of a novel T4-like bacteriophage, IME08.</title>
        <authorList>
            <person name="Jiang H."/>
            <person name="Jiang X."/>
            <person name="Wang S."/>
            <person name="Li C."/>
            <person name="Chen B."/>
            <person name="An X."/>
            <person name="Mi Z."/>
            <person name="Chen J."/>
            <person name="Tong Y."/>
        </authorList>
    </citation>
    <scope>NUCLEOTIDE SEQUENCE [LARGE SCALE GENOMIC DNA]</scope>
</reference>
<gene>
    <name evidence="1" type="primary">53</name>
</gene>
<organism evidence="1 2">
    <name type="scientific">Escherichia phage IME08</name>
    <dbReference type="NCBI Taxonomy" id="698728"/>
    <lineage>
        <taxon>Viruses</taxon>
        <taxon>Duplodnaviria</taxon>
        <taxon>Heunggongvirae</taxon>
        <taxon>Uroviricota</taxon>
        <taxon>Caudoviricetes</taxon>
        <taxon>Pantevenvirales</taxon>
        <taxon>Straboviridae</taxon>
        <taxon>Tevenvirinae</taxon>
        <taxon>Dhakavirus</taxon>
        <taxon>Dhakavirus ime08</taxon>
    </lineage>
</organism>
<dbReference type="GeneID" id="9384450"/>
<dbReference type="Proteomes" id="UP000201129">
    <property type="component" value="Segment"/>
</dbReference>
<dbReference type="RefSeq" id="YP_003734290.1">
    <property type="nucleotide sequence ID" value="NC_014260.1"/>
</dbReference>
<sequence length="210" mass="24437">MLILFILGGPMLFSFFDPIDYESKTVKPDSGSLTNADVLSVPMTDIFRNYKEYFDKVAKNYTLKTYYINGAPRPEELANQLYGNVQLYWVLLMCNNIYDPYYGWITGQEAAYQAAIQRYSTAGGNQVLYHVNEKGEKFWNLVNTPENPYTWYDKGDTEKRYPQYEGPLAAVDIYEDAIRKNEYKREIKIIDPNDIESFISALIREMEKAL</sequence>
<reference evidence="1 2" key="2">
    <citation type="journal article" date="2011" name="Virol. J.">
        <title>Sequence characteristics of T4-like bacteriophage IME08 benome termini revealed by high throughput sequencing.</title>
        <authorList>
            <person name="Jiang X."/>
            <person name="Jiang H."/>
            <person name="Li C."/>
            <person name="Wang S."/>
            <person name="Mi Z."/>
            <person name="An X."/>
            <person name="Chen J."/>
            <person name="Tong Y."/>
        </authorList>
    </citation>
    <scope>NUCLEOTIDE SEQUENCE [LARGE SCALE GENOMIC DNA]</scope>
</reference>
<dbReference type="Pfam" id="PF11246">
    <property type="entry name" value="Phage_gp53"/>
    <property type="match status" value="1"/>
</dbReference>
<dbReference type="KEGG" id="vg:9384450"/>
<protein>
    <submittedName>
        <fullName evidence="1">Gp53 baseplate wedge subunit</fullName>
    </submittedName>
</protein>
<name>D7RMF3_9CAUD</name>
<proteinExistence type="predicted"/>
<keyword evidence="2" id="KW-1185">Reference proteome</keyword>
<dbReference type="OrthoDB" id="8952at10239"/>
<dbReference type="InterPro" id="IPR022607">
    <property type="entry name" value="Phage_T4_Gp53_baseplate_wedge"/>
</dbReference>
<evidence type="ECO:0000313" key="1">
    <source>
        <dbReference type="EMBL" id="ADI55469.1"/>
    </source>
</evidence>
<dbReference type="EMBL" id="HM071924">
    <property type="protein sequence ID" value="ADI55469.1"/>
    <property type="molecule type" value="Genomic_DNA"/>
</dbReference>
<accession>D7RMF3</accession>
<evidence type="ECO:0000313" key="2">
    <source>
        <dbReference type="Proteomes" id="UP000201129"/>
    </source>
</evidence>